<dbReference type="OrthoDB" id="7450391at2"/>
<evidence type="ECO:0008006" key="4">
    <source>
        <dbReference type="Google" id="ProtNLM"/>
    </source>
</evidence>
<dbReference type="RefSeq" id="WP_140926487.1">
    <property type="nucleotide sequence ID" value="NZ_VFSU01000010.1"/>
</dbReference>
<protein>
    <recommendedName>
        <fullName evidence="4">Lipoprotein</fullName>
    </recommendedName>
</protein>
<dbReference type="PROSITE" id="PS51257">
    <property type="entry name" value="PROKAR_LIPOPROTEIN"/>
    <property type="match status" value="1"/>
</dbReference>
<name>A0A501XV50_9SPHN</name>
<feature type="signal peptide" evidence="1">
    <location>
        <begin position="1"/>
        <end position="23"/>
    </location>
</feature>
<dbReference type="AlphaFoldDB" id="A0A501XV50"/>
<feature type="chain" id="PRO_5021290934" description="Lipoprotein" evidence="1">
    <location>
        <begin position="24"/>
        <end position="175"/>
    </location>
</feature>
<evidence type="ECO:0000313" key="2">
    <source>
        <dbReference type="EMBL" id="TPE64450.1"/>
    </source>
</evidence>
<evidence type="ECO:0000256" key="1">
    <source>
        <dbReference type="SAM" id="SignalP"/>
    </source>
</evidence>
<sequence>MRASPIFPAATALALAAALSACAGPKGSFPSLAPRPAEAERLIEAPGAEITPALLPEQQASLRADLQRESAALAAAESELAALGGALDRELAAARGKGVGTEGWSNAQMALSRYDQARAPLDGIGVRLVPLARMVDSLPETDADRQAVLALTARTEALSARSRDRVAAANRALGL</sequence>
<dbReference type="EMBL" id="VFSU01000010">
    <property type="protein sequence ID" value="TPE64450.1"/>
    <property type="molecule type" value="Genomic_DNA"/>
</dbReference>
<comment type="caution">
    <text evidence="2">The sequence shown here is derived from an EMBL/GenBank/DDBJ whole genome shotgun (WGS) entry which is preliminary data.</text>
</comment>
<accession>A0A501XV50</accession>
<dbReference type="Proteomes" id="UP000319897">
    <property type="component" value="Unassembled WGS sequence"/>
</dbReference>
<proteinExistence type="predicted"/>
<keyword evidence="3" id="KW-1185">Reference proteome</keyword>
<evidence type="ECO:0000313" key="3">
    <source>
        <dbReference type="Proteomes" id="UP000319897"/>
    </source>
</evidence>
<keyword evidence="1" id="KW-0732">Signal</keyword>
<gene>
    <name evidence="2" type="ORF">FJQ54_01340</name>
</gene>
<reference evidence="2 3" key="1">
    <citation type="submission" date="2019-06" db="EMBL/GenBank/DDBJ databases">
        <authorList>
            <person name="Lee I."/>
            <person name="Jang G.I."/>
            <person name="Hwang C.Y."/>
        </authorList>
    </citation>
    <scope>NUCLEOTIDE SEQUENCE [LARGE SCALE GENOMIC DNA]</scope>
    <source>
        <strain evidence="2 3">PAMC 28131</strain>
    </source>
</reference>
<organism evidence="2 3">
    <name type="scientific">Sandaracinobacter neustonicus</name>
    <dbReference type="NCBI Taxonomy" id="1715348"/>
    <lineage>
        <taxon>Bacteria</taxon>
        <taxon>Pseudomonadati</taxon>
        <taxon>Pseudomonadota</taxon>
        <taxon>Alphaproteobacteria</taxon>
        <taxon>Sphingomonadales</taxon>
        <taxon>Sphingosinicellaceae</taxon>
        <taxon>Sandaracinobacter</taxon>
    </lineage>
</organism>